<gene>
    <name evidence="1" type="ORF">J2Z69_000866</name>
</gene>
<organism evidence="1 2">
    <name type="scientific">Paenibacillus shirakamiensis</name>
    <dbReference type="NCBI Taxonomy" id="1265935"/>
    <lineage>
        <taxon>Bacteria</taxon>
        <taxon>Bacillati</taxon>
        <taxon>Bacillota</taxon>
        <taxon>Bacilli</taxon>
        <taxon>Bacillales</taxon>
        <taxon>Paenibacillaceae</taxon>
        <taxon>Paenibacillus</taxon>
    </lineage>
</organism>
<evidence type="ECO:0000313" key="2">
    <source>
        <dbReference type="Proteomes" id="UP001519288"/>
    </source>
</evidence>
<name>A0ABS4JDP2_9BACL</name>
<keyword evidence="2" id="KW-1185">Reference proteome</keyword>
<comment type="caution">
    <text evidence="1">The sequence shown here is derived from an EMBL/GenBank/DDBJ whole genome shotgun (WGS) entry which is preliminary data.</text>
</comment>
<proteinExistence type="predicted"/>
<dbReference type="EMBL" id="JAGGLD010000001">
    <property type="protein sequence ID" value="MBP1999847.1"/>
    <property type="molecule type" value="Genomic_DNA"/>
</dbReference>
<evidence type="ECO:0000313" key="1">
    <source>
        <dbReference type="EMBL" id="MBP1999847.1"/>
    </source>
</evidence>
<sequence>MASPIAFVEMVSSAIACSRDPGGAFCTARWMSFAASE</sequence>
<accession>A0ABS4JDP2</accession>
<dbReference type="Proteomes" id="UP001519288">
    <property type="component" value="Unassembled WGS sequence"/>
</dbReference>
<reference evidence="1 2" key="1">
    <citation type="submission" date="2021-03" db="EMBL/GenBank/DDBJ databases">
        <title>Genomic Encyclopedia of Type Strains, Phase IV (KMG-IV): sequencing the most valuable type-strain genomes for metagenomic binning, comparative biology and taxonomic classification.</title>
        <authorList>
            <person name="Goeker M."/>
        </authorList>
    </citation>
    <scope>NUCLEOTIDE SEQUENCE [LARGE SCALE GENOMIC DNA]</scope>
    <source>
        <strain evidence="1 2">DSM 26806</strain>
    </source>
</reference>
<protein>
    <submittedName>
        <fullName evidence="1">Uncharacterized protein</fullName>
    </submittedName>
</protein>